<dbReference type="Proteomes" id="UP000054359">
    <property type="component" value="Unassembled WGS sequence"/>
</dbReference>
<gene>
    <name evidence="2" type="ORF">X975_13714</name>
</gene>
<feature type="compositionally biased region" description="Basic residues" evidence="1">
    <location>
        <begin position="22"/>
        <end position="36"/>
    </location>
</feature>
<evidence type="ECO:0000313" key="2">
    <source>
        <dbReference type="EMBL" id="KFM59285.1"/>
    </source>
</evidence>
<dbReference type="EMBL" id="KK113077">
    <property type="protein sequence ID" value="KFM59285.1"/>
    <property type="molecule type" value="Genomic_DNA"/>
</dbReference>
<proteinExistence type="predicted"/>
<keyword evidence="3" id="KW-1185">Reference proteome</keyword>
<protein>
    <submittedName>
        <fullName evidence="2">Uncharacterized protein</fullName>
    </submittedName>
</protein>
<dbReference type="AlphaFoldDB" id="A0A087T2E6"/>
<evidence type="ECO:0000256" key="1">
    <source>
        <dbReference type="SAM" id="MobiDB-lite"/>
    </source>
</evidence>
<feature type="region of interest" description="Disordered" evidence="1">
    <location>
        <begin position="14"/>
        <end position="65"/>
    </location>
</feature>
<name>A0A087T2E6_STEMI</name>
<evidence type="ECO:0000313" key="3">
    <source>
        <dbReference type="Proteomes" id="UP000054359"/>
    </source>
</evidence>
<dbReference type="OrthoDB" id="6434395at2759"/>
<organism evidence="2 3">
    <name type="scientific">Stegodyphus mimosarum</name>
    <name type="common">African social velvet spider</name>
    <dbReference type="NCBI Taxonomy" id="407821"/>
    <lineage>
        <taxon>Eukaryota</taxon>
        <taxon>Metazoa</taxon>
        <taxon>Ecdysozoa</taxon>
        <taxon>Arthropoda</taxon>
        <taxon>Chelicerata</taxon>
        <taxon>Arachnida</taxon>
        <taxon>Araneae</taxon>
        <taxon>Araneomorphae</taxon>
        <taxon>Entelegynae</taxon>
        <taxon>Eresoidea</taxon>
        <taxon>Eresidae</taxon>
        <taxon>Stegodyphus</taxon>
    </lineage>
</organism>
<feature type="non-terminal residue" evidence="2">
    <location>
        <position position="129"/>
    </location>
</feature>
<accession>A0A087T2E6</accession>
<reference evidence="2 3" key="1">
    <citation type="submission" date="2013-11" db="EMBL/GenBank/DDBJ databases">
        <title>Genome sequencing of Stegodyphus mimosarum.</title>
        <authorList>
            <person name="Bechsgaard J."/>
        </authorList>
    </citation>
    <scope>NUCLEOTIDE SEQUENCE [LARGE SCALE GENOMIC DNA]</scope>
</reference>
<sequence length="129" mass="14897">MDFDEDTRHYFLPKDHAIHQDRRQHRIRHGSHRHVPSTKPPDIFHAANDAPLDEHSSTATPETLTKPSHILVKSLDYPHQGRVALPRRKIDGLGKLHPLNDSIWIAFHSPEKIFIPVRYNDERSISATP</sequence>